<sequence length="68" mass="7201">MDHKEIAEALLGASDVWAHGGIAPDGRPQAWPSALTHAILALCDRLDALPAVIALTDAEECEEGPEDR</sequence>
<name>A0A329MBP8_9MYCO</name>
<dbReference type="Proteomes" id="UP000250915">
    <property type="component" value="Unassembled WGS sequence"/>
</dbReference>
<dbReference type="EMBL" id="QMEV01000001">
    <property type="protein sequence ID" value="RAV17489.1"/>
    <property type="molecule type" value="Genomic_DNA"/>
</dbReference>
<proteinExistence type="predicted"/>
<reference evidence="1 2" key="1">
    <citation type="submission" date="2018-06" db="EMBL/GenBank/DDBJ databases">
        <title>NTM in soil in Japan.</title>
        <authorList>
            <person name="Ohya K."/>
        </authorList>
    </citation>
    <scope>NUCLEOTIDE SEQUENCE [LARGE SCALE GENOMIC DNA]</scope>
    <source>
        <strain evidence="1 2">GF28</strain>
    </source>
</reference>
<evidence type="ECO:0000313" key="2">
    <source>
        <dbReference type="Proteomes" id="UP000250915"/>
    </source>
</evidence>
<organism evidence="1 2">
    <name type="scientific">Mycobacterium colombiense</name>
    <dbReference type="NCBI Taxonomy" id="339268"/>
    <lineage>
        <taxon>Bacteria</taxon>
        <taxon>Bacillati</taxon>
        <taxon>Actinomycetota</taxon>
        <taxon>Actinomycetes</taxon>
        <taxon>Mycobacteriales</taxon>
        <taxon>Mycobacteriaceae</taxon>
        <taxon>Mycobacterium</taxon>
        <taxon>Mycobacterium avium complex (MAC)</taxon>
    </lineage>
</organism>
<accession>A0A329MBP8</accession>
<gene>
    <name evidence="1" type="ORF">DQP57_00230</name>
</gene>
<evidence type="ECO:0000313" key="1">
    <source>
        <dbReference type="EMBL" id="RAV17489.1"/>
    </source>
</evidence>
<protein>
    <submittedName>
        <fullName evidence="1">Uncharacterized protein</fullName>
    </submittedName>
</protein>
<comment type="caution">
    <text evidence="1">The sequence shown here is derived from an EMBL/GenBank/DDBJ whole genome shotgun (WGS) entry which is preliminary data.</text>
</comment>
<dbReference type="AlphaFoldDB" id="A0A329MBP8"/>